<dbReference type="OrthoDB" id="423221at2759"/>
<name>A0A507B6E3_9PEZI</name>
<keyword evidence="4" id="KW-0378">Hydrolase</keyword>
<evidence type="ECO:0000313" key="8">
    <source>
        <dbReference type="EMBL" id="TPX12200.1"/>
    </source>
</evidence>
<keyword evidence="1" id="KW-0489">Methyltransferase</keyword>
<evidence type="ECO:0000256" key="2">
    <source>
        <dbReference type="ARBA" id="ARBA00022679"/>
    </source>
</evidence>
<keyword evidence="2" id="KW-0808">Transferase</keyword>
<dbReference type="GO" id="GO:0005524">
    <property type="term" value="F:ATP binding"/>
    <property type="evidence" value="ECO:0007669"/>
    <property type="project" value="UniProtKB-KW"/>
</dbReference>
<dbReference type="GO" id="GO:0032259">
    <property type="term" value="P:methylation"/>
    <property type="evidence" value="ECO:0007669"/>
    <property type="project" value="UniProtKB-KW"/>
</dbReference>
<dbReference type="Gene3D" id="3.40.50.10810">
    <property type="entry name" value="Tandem AAA-ATPase domain"/>
    <property type="match status" value="1"/>
</dbReference>
<protein>
    <recommendedName>
        <fullName evidence="7">SNF2 N-terminal domain-containing protein</fullName>
    </recommendedName>
</protein>
<evidence type="ECO:0000256" key="6">
    <source>
        <dbReference type="SAM" id="MobiDB-lite"/>
    </source>
</evidence>
<dbReference type="GeneID" id="41974533"/>
<dbReference type="EMBL" id="SKBQ01000042">
    <property type="protein sequence ID" value="TPX12200.1"/>
    <property type="molecule type" value="Genomic_DNA"/>
</dbReference>
<feature type="domain" description="SNF2 N-terminal" evidence="7">
    <location>
        <begin position="1204"/>
        <end position="1321"/>
    </location>
</feature>
<dbReference type="InterPro" id="IPR027417">
    <property type="entry name" value="P-loop_NTPase"/>
</dbReference>
<dbReference type="InterPro" id="IPR050628">
    <property type="entry name" value="SNF2_RAD54_helicase_TF"/>
</dbReference>
<dbReference type="RefSeq" id="XP_030993911.1">
    <property type="nucleotide sequence ID" value="XM_031141792.1"/>
</dbReference>
<sequence length="2361" mass="265606">MSSSSGPQPDSAMSSSNGPQPDSAMSSSSGPQPGQPGRSAAQAAKLNYYKLGDTSKILNADLPEANDIETLYREMGSCVLSKCEELEILKEDCMELRVATMYSGTDAPMFGLEALQDALKEEGKSLFKLTQVWACENNPQKQAFLFRNRDKPTIFADAVDLSDPAATEAMTAAGHYAPIDKYYDVLVLGSPCIDFSSLNASKPENKKILASLLEEHDINLEPPPHDQRWLAHDNMPAFLKDGVMSKIGESQKLIFAALSVILHHRPTVVIMENVHGVPFETTTIYLALIGYRAKFDSFDSKDYGLPQTRLRKYLVAVPDELYEDHATELLSMAFKLAEYLKRPASSPVDKFLLEVDDPRVIRYKAESDRKFESFLSRDGDWCLSVDRHRKFQAECNLPRTHKYTMLELKGQRVCSVTPRDRSWRAWVYGQPGRVLDFLDIAYQVGLELDFDMSYKVGTLELSQNVDRGKLMQVGIIGCCTPSGMMFCTSQGRPILGIEALLLQGIPINKLTLSTESNPFLQELAGNAMTTTVVTAIIMATLMAERRVCPRGFNIFPAPANGILPPVIVPLEHTYCNNRKLISGIAHKARESPAWSTSNYVRTSVEAVIDILIRGKRYCYCNGPFLTKDHHCSILKCSACGGTACDTTAGNPLHVMQKWSPGHGKPDFHLLSKSETLQRLRSIFPGRLLLLNFPQLKELTFYLKECKVTEEITLVYMAKTMCLRAVIKMHCVAWYLFPLPDQEAGAKFGYGALEQPIGKVELDMASDHVIPEYTDQFCIWIPTENNEIELVVTRSNDGLKIAFDNMDCGDEFSYIRSLVEGSYYRLPHCGTAEDSLFIHEGEEVFLFKECSRLGPVEDDHFVFAHGKSQLEDFEYRDVILHCRPDFKPHKQFDFQTKRHQVVLIPDQALAEHEKLYVGHSTSITEGLGTCDERSAKLVAMMQIPVVDCTTEGSAITRLMVEHKLACGPSLSRDQLWHTIHRSELSEFVRSMNFAFNTPFAFDNQGRQVWDIPLMYDDLCSTCIVPSPGVHLLLNAAGKIFLNEDPDEAKVYDETLKGLPCPLVVQAQIHLPGKDKPQEITNQHDRNVCFLPTGVTEQISVQFKHDFLLFIRMLTYPRTLAHRAMAHLFSELRHRKMTREAMAQGTALTYRFENGFVPAPRPDFRPLRDSLRSANAGFNVGIDVAYMISDRHLTLRHMLLPLVDDQGQAVVWMYNRELSPMPFPEKEVEESVVEPLHLRLSGTATHSHDTSRLNSRGGVAAHHIGYGKTILVLALLDLQWTWDRTLSMAERSHLPLLNLHATLVIAPAAIVQQWGTEARKFLGDKYVILRWEKIKDIPTNVTDSRLRKADMIIVSDAIFTPPKTNRGKTLPYHSRLQLVSGQPFVPEANSEREYEKWYHDALENLSRAMEHYQGGDRSEEDMSAFVQDLRRKKWNDNVKMLNKLHKKEGNMPAEPKEKFFQSFCLEMCSFARIVYEEFSYANPAIACLVKGLTASSKWLLSGTPPLDSLQSVHKTVAMLGAHIARPEPCVVEGLPKMAQGPVLEPMTNAEKFRSFKELKSIDFSLERLDQARLGISHFYRSNRYFHQLPTRETEIRVVMSLAEATAYGELEYNLSYTGNNFDALPENLRMSLAGNIGFMEDGKVLSRRALSERASSHLGDIFVNDPDLSGHVGTEFELVHHLFKKQLKQLAHLARLMKCDFDKLMYLSYRLENNKDLLGGDVRGCADKTKDAIECVKMFIGDLLQQDNIDEYGGSQIKELMLRIFTGTDPQTNFGPEHVALAKWTFEAWLMANEGFALYTPFDFFFMEEILDNQTAAQNLTDNDWRTLARELAFIRERQPLGTAQGSVANDMFLLHFRPMTQQGRATGQDRAALYDSMDIASVKEAVRGFIRNLPRAGWNSDVTEDEIEGMRAADLRILCRKKGLTVGAQTTAKLKELLIKDAREEASPKDYDENRKKEGVKEEFPKHEKITVRSTKLDKVANVVLYLKHTIIEHSNQLSEAAQRARYLAKLLELNKHLDPQQFTSHKCDKCANVYPDNELSLSPMCGHCVCNNCCAGVVDRCPYEQCNTHWLGVRPKVLSDLRDPSCHYSGALSLGQQSSKMSAVMAKILSIPKEEKIVIFIPFEAMRAQVVGALQSREADIGPITGVDPANIGNDIEAFKNATTGNHTQAGNDPEACEEADEELRAIVLLVDSADSAGSNLTNANHVMFVAPPIRKDEDGFNMIMEQAKGRCIRRGQDKTVHVYHFYTADTIDEKIHKAHYPDMEAEPPASAGVPVAPMLPGGYGYAAHDFERDLREIDVYVEGRPAGSRPPLEGTYDAALGFLDRAERAERDRLDEETEDEDGDAMQVDGENVDDMMDVD</sequence>
<evidence type="ECO:0000256" key="1">
    <source>
        <dbReference type="ARBA" id="ARBA00022603"/>
    </source>
</evidence>
<dbReference type="PANTHER" id="PTHR45626">
    <property type="entry name" value="TRANSCRIPTION TERMINATION FACTOR 2-RELATED"/>
    <property type="match status" value="1"/>
</dbReference>
<dbReference type="InterPro" id="IPR038718">
    <property type="entry name" value="SNF2-like_sf"/>
</dbReference>
<dbReference type="Gene3D" id="3.40.50.300">
    <property type="entry name" value="P-loop containing nucleotide triphosphate hydrolases"/>
    <property type="match status" value="1"/>
</dbReference>
<reference evidence="8 9" key="1">
    <citation type="submission" date="2019-06" db="EMBL/GenBank/DDBJ databases">
        <title>Draft genome sequence of the filamentous fungus Phialemoniopsis curvata isolated from diesel fuel.</title>
        <authorList>
            <person name="Varaljay V.A."/>
            <person name="Lyon W.J."/>
            <person name="Crouch A.L."/>
            <person name="Drake C.E."/>
            <person name="Hollomon J.M."/>
            <person name="Nadeau L.J."/>
            <person name="Nunn H.S."/>
            <person name="Stevenson B.S."/>
            <person name="Bojanowski C.L."/>
            <person name="Crookes-Goodson W.J."/>
        </authorList>
    </citation>
    <scope>NUCLEOTIDE SEQUENCE [LARGE SCALE GENOMIC DNA]</scope>
    <source>
        <strain evidence="8 9">D216</strain>
    </source>
</reference>
<dbReference type="STRING" id="1093900.A0A507B6E3"/>
<feature type="compositionally biased region" description="Low complexity" evidence="6">
    <location>
        <begin position="18"/>
        <end position="41"/>
    </location>
</feature>
<comment type="caution">
    <text evidence="8">The sequence shown here is derived from an EMBL/GenBank/DDBJ whole genome shotgun (WGS) entry which is preliminary data.</text>
</comment>
<evidence type="ECO:0000256" key="4">
    <source>
        <dbReference type="ARBA" id="ARBA00022801"/>
    </source>
</evidence>
<dbReference type="Gene3D" id="3.40.50.150">
    <property type="entry name" value="Vaccinia Virus protein VP39"/>
    <property type="match status" value="1"/>
</dbReference>
<accession>A0A507B6E3</accession>
<feature type="compositionally biased region" description="Acidic residues" evidence="6">
    <location>
        <begin position="2336"/>
        <end position="2345"/>
    </location>
</feature>
<dbReference type="InterPro" id="IPR000330">
    <property type="entry name" value="SNF2_N"/>
</dbReference>
<feature type="region of interest" description="Disordered" evidence="6">
    <location>
        <begin position="1"/>
        <end position="41"/>
    </location>
</feature>
<feature type="compositionally biased region" description="Acidic residues" evidence="6">
    <location>
        <begin position="2352"/>
        <end position="2361"/>
    </location>
</feature>
<dbReference type="InParanoid" id="A0A507B6E3"/>
<organism evidence="8 9">
    <name type="scientific">Thyridium curvatum</name>
    <dbReference type="NCBI Taxonomy" id="1093900"/>
    <lineage>
        <taxon>Eukaryota</taxon>
        <taxon>Fungi</taxon>
        <taxon>Dikarya</taxon>
        <taxon>Ascomycota</taxon>
        <taxon>Pezizomycotina</taxon>
        <taxon>Sordariomycetes</taxon>
        <taxon>Sordariomycetidae</taxon>
        <taxon>Thyridiales</taxon>
        <taxon>Thyridiaceae</taxon>
        <taxon>Thyridium</taxon>
    </lineage>
</organism>
<keyword evidence="3" id="KW-0547">Nucleotide-binding</keyword>
<dbReference type="GO" id="GO:0008094">
    <property type="term" value="F:ATP-dependent activity, acting on DNA"/>
    <property type="evidence" value="ECO:0007669"/>
    <property type="project" value="TreeGrafter"/>
</dbReference>
<dbReference type="Pfam" id="PF00145">
    <property type="entry name" value="DNA_methylase"/>
    <property type="match status" value="1"/>
</dbReference>
<dbReference type="PANTHER" id="PTHR45626:SF26">
    <property type="entry name" value="FAMILY HELICASE, PUTATIVE (AFU_ORTHOLOGUE AFUA_2G09120)-RELATED"/>
    <property type="match status" value="1"/>
</dbReference>
<gene>
    <name evidence="8" type="ORF">E0L32_007086</name>
</gene>
<proteinExistence type="predicted"/>
<dbReference type="SUPFAM" id="SSF53335">
    <property type="entry name" value="S-adenosyl-L-methionine-dependent methyltransferases"/>
    <property type="match status" value="1"/>
</dbReference>
<dbReference type="GO" id="GO:0005634">
    <property type="term" value="C:nucleus"/>
    <property type="evidence" value="ECO:0007669"/>
    <property type="project" value="TreeGrafter"/>
</dbReference>
<dbReference type="SUPFAM" id="SSF52540">
    <property type="entry name" value="P-loop containing nucleoside triphosphate hydrolases"/>
    <property type="match status" value="2"/>
</dbReference>
<dbReference type="Pfam" id="PF00176">
    <property type="entry name" value="SNF2-rel_dom"/>
    <property type="match status" value="1"/>
</dbReference>
<dbReference type="GO" id="GO:0006281">
    <property type="term" value="P:DNA repair"/>
    <property type="evidence" value="ECO:0007669"/>
    <property type="project" value="TreeGrafter"/>
</dbReference>
<evidence type="ECO:0000259" key="7">
    <source>
        <dbReference type="Pfam" id="PF00176"/>
    </source>
</evidence>
<feature type="region of interest" description="Disordered" evidence="6">
    <location>
        <begin position="2328"/>
        <end position="2361"/>
    </location>
</feature>
<keyword evidence="9" id="KW-1185">Reference proteome</keyword>
<dbReference type="GO" id="GO:0008168">
    <property type="term" value="F:methyltransferase activity"/>
    <property type="evidence" value="ECO:0007669"/>
    <property type="project" value="UniProtKB-KW"/>
</dbReference>
<evidence type="ECO:0000256" key="3">
    <source>
        <dbReference type="ARBA" id="ARBA00022741"/>
    </source>
</evidence>
<feature type="compositionally biased region" description="Polar residues" evidence="6">
    <location>
        <begin position="1"/>
        <end position="17"/>
    </location>
</feature>
<evidence type="ECO:0000313" key="9">
    <source>
        <dbReference type="Proteomes" id="UP000319257"/>
    </source>
</evidence>
<dbReference type="Proteomes" id="UP000319257">
    <property type="component" value="Unassembled WGS sequence"/>
</dbReference>
<dbReference type="InterPro" id="IPR001525">
    <property type="entry name" value="C5_MeTfrase"/>
</dbReference>
<dbReference type="InterPro" id="IPR029063">
    <property type="entry name" value="SAM-dependent_MTases_sf"/>
</dbReference>
<keyword evidence="5" id="KW-0067">ATP-binding</keyword>
<dbReference type="GO" id="GO:0016787">
    <property type="term" value="F:hydrolase activity"/>
    <property type="evidence" value="ECO:0007669"/>
    <property type="project" value="UniProtKB-KW"/>
</dbReference>
<evidence type="ECO:0000256" key="5">
    <source>
        <dbReference type="ARBA" id="ARBA00022840"/>
    </source>
</evidence>